<accession>A0ABY6LGE3</accession>
<keyword evidence="2" id="KW-0732">Signal</keyword>
<name>A0ABY6LGE3_9ARAC</name>
<keyword evidence="1" id="KW-1133">Transmembrane helix</keyword>
<feature type="signal peptide" evidence="2">
    <location>
        <begin position="1"/>
        <end position="21"/>
    </location>
</feature>
<evidence type="ECO:0000313" key="4">
    <source>
        <dbReference type="Proteomes" id="UP001235939"/>
    </source>
</evidence>
<proteinExistence type="predicted"/>
<keyword evidence="4" id="KW-1185">Reference proteome</keyword>
<sequence length="128" mass="14318">MKTFAAIFVLVLVAMAMPSDAALCTAKLVMHQVLWYGAVLEITLALTLVPIASTSSSQRYIYEVFECNDSLRLMTPWISTHTASLSPLVLYRFTTGRKHKWNSYTSGSAESNSLQVRHMSNGLRHHRA</sequence>
<keyword evidence="1" id="KW-0812">Transmembrane</keyword>
<evidence type="ECO:0000256" key="2">
    <source>
        <dbReference type="SAM" id="SignalP"/>
    </source>
</evidence>
<feature type="transmembrane region" description="Helical" evidence="1">
    <location>
        <begin position="33"/>
        <end position="52"/>
    </location>
</feature>
<evidence type="ECO:0000256" key="1">
    <source>
        <dbReference type="SAM" id="Phobius"/>
    </source>
</evidence>
<dbReference type="EMBL" id="CP092880">
    <property type="protein sequence ID" value="UYV80261.1"/>
    <property type="molecule type" value="Genomic_DNA"/>
</dbReference>
<gene>
    <name evidence="3" type="ORF">LAZ67_18002218</name>
</gene>
<protein>
    <submittedName>
        <fullName evidence="3">Uncharacterized protein</fullName>
    </submittedName>
</protein>
<organism evidence="3 4">
    <name type="scientific">Cordylochernes scorpioides</name>
    <dbReference type="NCBI Taxonomy" id="51811"/>
    <lineage>
        <taxon>Eukaryota</taxon>
        <taxon>Metazoa</taxon>
        <taxon>Ecdysozoa</taxon>
        <taxon>Arthropoda</taxon>
        <taxon>Chelicerata</taxon>
        <taxon>Arachnida</taxon>
        <taxon>Pseudoscorpiones</taxon>
        <taxon>Cheliferoidea</taxon>
        <taxon>Chernetidae</taxon>
        <taxon>Cordylochernes</taxon>
    </lineage>
</organism>
<reference evidence="3 4" key="1">
    <citation type="submission" date="2022-01" db="EMBL/GenBank/DDBJ databases">
        <title>A chromosomal length assembly of Cordylochernes scorpioides.</title>
        <authorList>
            <person name="Zeh D."/>
            <person name="Zeh J."/>
        </authorList>
    </citation>
    <scope>NUCLEOTIDE SEQUENCE [LARGE SCALE GENOMIC DNA]</scope>
    <source>
        <strain evidence="3">IN4F17</strain>
        <tissue evidence="3">Whole Body</tissue>
    </source>
</reference>
<keyword evidence="1" id="KW-0472">Membrane</keyword>
<feature type="chain" id="PRO_5046643830" evidence="2">
    <location>
        <begin position="22"/>
        <end position="128"/>
    </location>
</feature>
<evidence type="ECO:0000313" key="3">
    <source>
        <dbReference type="EMBL" id="UYV80261.1"/>
    </source>
</evidence>
<dbReference type="Proteomes" id="UP001235939">
    <property type="component" value="Chromosome 18"/>
</dbReference>